<proteinExistence type="predicted"/>
<keyword evidence="2" id="KW-0808">Transferase</keyword>
<organism evidence="5 6">
    <name type="scientific">Luteolibacter ambystomatis</name>
    <dbReference type="NCBI Taxonomy" id="2824561"/>
    <lineage>
        <taxon>Bacteria</taxon>
        <taxon>Pseudomonadati</taxon>
        <taxon>Verrucomicrobiota</taxon>
        <taxon>Verrucomicrobiia</taxon>
        <taxon>Verrucomicrobiales</taxon>
        <taxon>Verrucomicrobiaceae</taxon>
        <taxon>Luteolibacter</taxon>
    </lineage>
</organism>
<feature type="domain" description="Phospholipid/glycerol acyltransferase" evidence="4">
    <location>
        <begin position="31"/>
        <end position="152"/>
    </location>
</feature>
<protein>
    <submittedName>
        <fullName evidence="5">1-acyl-sn-glycerol-3-phosphate acyltransferase</fullName>
    </submittedName>
</protein>
<evidence type="ECO:0000259" key="4">
    <source>
        <dbReference type="SMART" id="SM00563"/>
    </source>
</evidence>
<evidence type="ECO:0000256" key="3">
    <source>
        <dbReference type="ARBA" id="ARBA00023315"/>
    </source>
</evidence>
<dbReference type="Proteomes" id="UP000676169">
    <property type="component" value="Chromosome"/>
</dbReference>
<dbReference type="KEGG" id="lamb:KBB96_20855"/>
<name>A0A975G9F2_9BACT</name>
<sequence>MIASAIASFARLFTGARAQWRGCDPDEEKQRIYFANHTSNLDFVLLWASFPDEIRRKTRPIAAQDYWKGDPIRRWLADRVFRAVLIERKKVSRENNPLEPMLTALGQGSSLIIFPEGTRNPSGEMSEFKPGLYHLAKERPEVELVPVFIENLNRVLPKGEFLPVPILCSVNFGKPLQLLPDETKNDFMLRARNAVLALKPL</sequence>
<dbReference type="GO" id="GO:0006654">
    <property type="term" value="P:phosphatidic acid biosynthetic process"/>
    <property type="evidence" value="ECO:0007669"/>
    <property type="project" value="TreeGrafter"/>
</dbReference>
<evidence type="ECO:0000256" key="1">
    <source>
        <dbReference type="ARBA" id="ARBA00005189"/>
    </source>
</evidence>
<dbReference type="CDD" id="cd07989">
    <property type="entry name" value="LPLAT_AGPAT-like"/>
    <property type="match status" value="1"/>
</dbReference>
<evidence type="ECO:0000313" key="6">
    <source>
        <dbReference type="Proteomes" id="UP000676169"/>
    </source>
</evidence>
<dbReference type="PANTHER" id="PTHR10434:SF11">
    <property type="entry name" value="1-ACYL-SN-GLYCEROL-3-PHOSPHATE ACYLTRANSFERASE"/>
    <property type="match status" value="1"/>
</dbReference>
<gene>
    <name evidence="5" type="ORF">KBB96_20855</name>
</gene>
<keyword evidence="6" id="KW-1185">Reference proteome</keyword>
<accession>A0A975G9F2</accession>
<dbReference type="InterPro" id="IPR002123">
    <property type="entry name" value="Plipid/glycerol_acylTrfase"/>
</dbReference>
<dbReference type="RefSeq" id="WP_211631431.1">
    <property type="nucleotide sequence ID" value="NZ_CP073100.1"/>
</dbReference>
<dbReference type="GO" id="GO:0003841">
    <property type="term" value="F:1-acylglycerol-3-phosphate O-acyltransferase activity"/>
    <property type="evidence" value="ECO:0007669"/>
    <property type="project" value="TreeGrafter"/>
</dbReference>
<evidence type="ECO:0000256" key="2">
    <source>
        <dbReference type="ARBA" id="ARBA00022679"/>
    </source>
</evidence>
<comment type="pathway">
    <text evidence="1">Lipid metabolism.</text>
</comment>
<dbReference type="AlphaFoldDB" id="A0A975G9F2"/>
<evidence type="ECO:0000313" key="5">
    <source>
        <dbReference type="EMBL" id="QUE51292.1"/>
    </source>
</evidence>
<dbReference type="EMBL" id="CP073100">
    <property type="protein sequence ID" value="QUE51292.1"/>
    <property type="molecule type" value="Genomic_DNA"/>
</dbReference>
<dbReference type="Pfam" id="PF01553">
    <property type="entry name" value="Acyltransferase"/>
    <property type="match status" value="1"/>
</dbReference>
<dbReference type="SUPFAM" id="SSF69593">
    <property type="entry name" value="Glycerol-3-phosphate (1)-acyltransferase"/>
    <property type="match status" value="1"/>
</dbReference>
<reference evidence="5" key="1">
    <citation type="submission" date="2021-04" db="EMBL/GenBank/DDBJ databases">
        <title>Luteolibacter sp. 32A isolated from the skin of an Anderson's salamander (Ambystoma andersonii).</title>
        <authorList>
            <person name="Spergser J."/>
            <person name="Busse H.-J."/>
        </authorList>
    </citation>
    <scope>NUCLEOTIDE SEQUENCE</scope>
    <source>
        <strain evidence="5">32A</strain>
    </source>
</reference>
<keyword evidence="3 5" id="KW-0012">Acyltransferase</keyword>
<dbReference type="PANTHER" id="PTHR10434">
    <property type="entry name" value="1-ACYL-SN-GLYCEROL-3-PHOSPHATE ACYLTRANSFERASE"/>
    <property type="match status" value="1"/>
</dbReference>
<dbReference type="SMART" id="SM00563">
    <property type="entry name" value="PlsC"/>
    <property type="match status" value="1"/>
</dbReference>